<dbReference type="Pfam" id="PF07920">
    <property type="entry name" value="DUF1684"/>
    <property type="match status" value="1"/>
</dbReference>
<dbReference type="InterPro" id="IPR012467">
    <property type="entry name" value="DUF1684"/>
</dbReference>
<dbReference type="PANTHER" id="PTHR41913:SF1">
    <property type="entry name" value="DUF1684 DOMAIN-CONTAINING PROTEIN"/>
    <property type="match status" value="1"/>
</dbReference>
<sequence>MNALSTGTALESFDADWQEWHAAHEKQRAHPHGFLAVTHLHWLGSEAARLEGAPGIWRVEADVVRVVLEPGESLQRDGRELNTEAGTTVTFGPIEERGGINLLSGNTVIEVAKRGGEYIVRPRNPENGLLRNYQGTPAYSPDAAYAVRGTYVPFEAPRPTTVGAAVEGIQHVYEAPGEIRFRLAGEDLALTAFNGHAPGSLSVLFTDQTSGRTTYPANRSLSVVPAPDGAVELDFNRAVNLPCAYTDLATCPLPPAENRLPVAIEAGEKIPYERQDKQ</sequence>
<gene>
    <name evidence="1" type="ORF">WHH00_00080</name>
</gene>
<name>A0ABZ2RAS3_9MICC</name>
<dbReference type="PANTHER" id="PTHR41913">
    <property type="entry name" value="DUF1684 DOMAIN-CONTAINING PROTEIN"/>
    <property type="match status" value="1"/>
</dbReference>
<reference evidence="1 2" key="1">
    <citation type="submission" date="2024-03" db="EMBL/GenBank/DDBJ databases">
        <title>Rhodococcus navarretei sp. nov. and Pseudarthrobacter quantumdoti sp. nov., two new species with the ability to biosynthesize Quantum Dots isolated from soil samples at Union Glacier, Antarctica.</title>
        <authorList>
            <person name="Vargas M."/>
        </authorList>
    </citation>
    <scope>NUCLEOTIDE SEQUENCE [LARGE SCALE GENOMIC DNA]</scope>
    <source>
        <strain evidence="1 2">RC-2-3</strain>
    </source>
</reference>
<dbReference type="Proteomes" id="UP001623384">
    <property type="component" value="Chromosome"/>
</dbReference>
<accession>A0ABZ2RAS3</accession>
<protein>
    <submittedName>
        <fullName evidence="1">DUF1684 domain-containing protein</fullName>
    </submittedName>
</protein>
<keyword evidence="2" id="KW-1185">Reference proteome</keyword>
<dbReference type="EMBL" id="CP148033">
    <property type="protein sequence ID" value="WXK93230.1"/>
    <property type="molecule type" value="Genomic_DNA"/>
</dbReference>
<organism evidence="1 2">
    <name type="scientific">Pseudarthrobacter quantipunctorum</name>
    <dbReference type="NCBI Taxonomy" id="3128980"/>
    <lineage>
        <taxon>Bacteria</taxon>
        <taxon>Bacillati</taxon>
        <taxon>Actinomycetota</taxon>
        <taxon>Actinomycetes</taxon>
        <taxon>Micrococcales</taxon>
        <taxon>Micrococcaceae</taxon>
        <taxon>Pseudarthrobacter</taxon>
    </lineage>
</organism>
<evidence type="ECO:0000313" key="1">
    <source>
        <dbReference type="EMBL" id="WXK93230.1"/>
    </source>
</evidence>
<evidence type="ECO:0000313" key="2">
    <source>
        <dbReference type="Proteomes" id="UP001623384"/>
    </source>
</evidence>
<proteinExistence type="predicted"/>
<dbReference type="RefSeq" id="WP_251424061.1">
    <property type="nucleotide sequence ID" value="NZ_CP148033.1"/>
</dbReference>